<protein>
    <recommendedName>
        <fullName evidence="4">Peptidase S8/S53 domain-containing protein</fullName>
    </recommendedName>
</protein>
<keyword evidence="6" id="KW-1185">Reference proteome</keyword>
<evidence type="ECO:0000259" key="4">
    <source>
        <dbReference type="Pfam" id="PF00082"/>
    </source>
</evidence>
<evidence type="ECO:0000256" key="2">
    <source>
        <dbReference type="ARBA" id="ARBA00022801"/>
    </source>
</evidence>
<sequence length="731" mass="82214">MPDSEVEELDHKPRFIPTQLNIDHVNHGGTLFQGIQEIEAKHNAKKTPISEELVIFKVTLEEDEQADARGDYKKIFENNNLKINAIKKSNEAIVSSTPADFKEFTDKLNSYIDEKGRSQDFFQYIKSISKLDVADVQTKRLIEKKVHDQMLDMQVTLLPKLEKDVYEKMISYLLTEVKKVNGELGEDGLYYLSDNTPVLRILLPSSGVDIFTDQEIILKAEPSPFFDVSEKRNGHPIDISTLPLEVESDLGELPIVCILDNGIRFPENIENCIADRWVADGITDFTAEHGTKVASRAVFGDNLDEQVKSMKLNPRVRVIDAVIHDGISPLYEGTLVKRIQEAVKNIKVATTTFCLSFNDENPIEDYTVGNLAYEIDCLSREGINFALPTGNHKLWKVYDNLEHIADDSSSRLAAPAESFFGVTVGSITRDEHKRSMSRKRELSPFSRIGFGFSGSNKPDLVYPGGNIYRDEEKAFIAANSAAYVINNEGFLIQDFGTSYSAPLAAADIALLTQVVPNQDPLIARGLLMHHAQESEHLIENPEIFERMYGCGIGNYENAKDSYKDRATFIRKGSMSRLVKQRVRFWMPSTLSEHSKKGAPVSKVTVTCLSLSPVDKGMGSEYLRGYIDASFHMINSSGTAKTQNPKGKKGRKPWSHVHHFSQVFTVFNPGDWQIWLQLYTKPEIVEDIDYVLIVTIENLTQNDVDVHGAIENEAESRFQTLTEVQVGYEDIG</sequence>
<dbReference type="EMBL" id="MRWQ01000004">
    <property type="protein sequence ID" value="OKL37689.1"/>
    <property type="molecule type" value="Genomic_DNA"/>
</dbReference>
<name>A0A1Q5P5Z3_9BACI</name>
<accession>A0A1Q5P5Z3</accession>
<dbReference type="PROSITE" id="PS00138">
    <property type="entry name" value="SUBTILASE_SER"/>
    <property type="match status" value="1"/>
</dbReference>
<evidence type="ECO:0000313" key="6">
    <source>
        <dbReference type="Proteomes" id="UP000186524"/>
    </source>
</evidence>
<comment type="caution">
    <text evidence="5">The sequence shown here is derived from an EMBL/GenBank/DDBJ whole genome shotgun (WGS) entry which is preliminary data.</text>
</comment>
<keyword evidence="1" id="KW-0645">Protease</keyword>
<dbReference type="CDD" id="cd04847">
    <property type="entry name" value="Peptidases_S8_Subtilisin_like_2"/>
    <property type="match status" value="1"/>
</dbReference>
<dbReference type="InterPro" id="IPR000209">
    <property type="entry name" value="Peptidase_S8/S53_dom"/>
</dbReference>
<dbReference type="AlphaFoldDB" id="A0A1Q5P5Z3"/>
<dbReference type="InterPro" id="IPR036852">
    <property type="entry name" value="Peptidase_S8/S53_dom_sf"/>
</dbReference>
<dbReference type="InterPro" id="IPR023828">
    <property type="entry name" value="Peptidase_S8_Ser-AS"/>
</dbReference>
<reference evidence="5 6" key="1">
    <citation type="submission" date="2016-12" db="EMBL/GenBank/DDBJ databases">
        <title>Domibacillus sp. SAOS 44 whole genome sequencing.</title>
        <authorList>
            <person name="Verma A."/>
            <person name="Krishnamurthi S."/>
        </authorList>
    </citation>
    <scope>NUCLEOTIDE SEQUENCE [LARGE SCALE GENOMIC DNA]</scope>
    <source>
        <strain evidence="5 6">SAOS 44</strain>
    </source>
</reference>
<dbReference type="Proteomes" id="UP000186524">
    <property type="component" value="Unassembled WGS sequence"/>
</dbReference>
<dbReference type="GO" id="GO:0006508">
    <property type="term" value="P:proteolysis"/>
    <property type="evidence" value="ECO:0007669"/>
    <property type="project" value="UniProtKB-KW"/>
</dbReference>
<evidence type="ECO:0000313" key="5">
    <source>
        <dbReference type="EMBL" id="OKL37689.1"/>
    </source>
</evidence>
<organism evidence="5 6">
    <name type="scientific">Domibacillus mangrovi</name>
    <dbReference type="NCBI Taxonomy" id="1714354"/>
    <lineage>
        <taxon>Bacteria</taxon>
        <taxon>Bacillati</taxon>
        <taxon>Bacillota</taxon>
        <taxon>Bacilli</taxon>
        <taxon>Bacillales</taxon>
        <taxon>Bacillaceae</taxon>
        <taxon>Domibacillus</taxon>
    </lineage>
</organism>
<keyword evidence="2" id="KW-0378">Hydrolase</keyword>
<evidence type="ECO:0000256" key="3">
    <source>
        <dbReference type="ARBA" id="ARBA00022825"/>
    </source>
</evidence>
<feature type="domain" description="Peptidase S8/S53" evidence="4">
    <location>
        <begin position="255"/>
        <end position="551"/>
    </location>
</feature>
<dbReference type="Pfam" id="PF00082">
    <property type="entry name" value="Peptidase_S8"/>
    <property type="match status" value="1"/>
</dbReference>
<proteinExistence type="predicted"/>
<dbReference type="Gene3D" id="3.40.50.200">
    <property type="entry name" value="Peptidase S8/S53 domain"/>
    <property type="match status" value="1"/>
</dbReference>
<dbReference type="STRING" id="1714354.BLL40_04730"/>
<gene>
    <name evidence="5" type="ORF">BLL40_04730</name>
</gene>
<dbReference type="SUPFAM" id="SSF52743">
    <property type="entry name" value="Subtilisin-like"/>
    <property type="match status" value="1"/>
</dbReference>
<evidence type="ECO:0000256" key="1">
    <source>
        <dbReference type="ARBA" id="ARBA00022670"/>
    </source>
</evidence>
<dbReference type="InterPro" id="IPR034074">
    <property type="entry name" value="Y4bN_pept_dom"/>
</dbReference>
<dbReference type="GO" id="GO:0004252">
    <property type="term" value="F:serine-type endopeptidase activity"/>
    <property type="evidence" value="ECO:0007669"/>
    <property type="project" value="InterPro"/>
</dbReference>
<keyword evidence="3" id="KW-0720">Serine protease</keyword>